<dbReference type="AlphaFoldDB" id="A0A844AKT4"/>
<dbReference type="Proteomes" id="UP000466694">
    <property type="component" value="Unassembled WGS sequence"/>
</dbReference>
<comment type="caution">
    <text evidence="1">The sequence shown here is derived from an EMBL/GenBank/DDBJ whole genome shotgun (WGS) entry which is preliminary data.</text>
</comment>
<proteinExistence type="predicted"/>
<protein>
    <submittedName>
        <fullName evidence="1">Uncharacterized protein</fullName>
    </submittedName>
</protein>
<evidence type="ECO:0000313" key="2">
    <source>
        <dbReference type="Proteomes" id="UP000466694"/>
    </source>
</evidence>
<accession>A0A844AKT4</accession>
<organism evidence="1 2">
    <name type="scientific">Rhizobium fredii</name>
    <name type="common">Sinorhizobium fredii</name>
    <dbReference type="NCBI Taxonomy" id="380"/>
    <lineage>
        <taxon>Bacteria</taxon>
        <taxon>Pseudomonadati</taxon>
        <taxon>Pseudomonadota</taxon>
        <taxon>Alphaproteobacteria</taxon>
        <taxon>Hyphomicrobiales</taxon>
        <taxon>Rhizobiaceae</taxon>
        <taxon>Sinorhizobium/Ensifer group</taxon>
        <taxon>Sinorhizobium</taxon>
    </lineage>
</organism>
<name>A0A844AKT4_RHIFR</name>
<dbReference type="GeneID" id="48974464"/>
<evidence type="ECO:0000313" key="1">
    <source>
        <dbReference type="EMBL" id="MQX12145.1"/>
    </source>
</evidence>
<dbReference type="RefSeq" id="WP_037393499.1">
    <property type="nucleotide sequence ID" value="NZ_BJNI01000095.1"/>
</dbReference>
<dbReference type="EMBL" id="WISZ01000216">
    <property type="protein sequence ID" value="MQX12145.1"/>
    <property type="molecule type" value="Genomic_DNA"/>
</dbReference>
<sequence>MKLIATHVKDSILKQIDARIGKGSPGDLGHYATRSAFVRAAIDHLLETDASASTIRQRERVQPVATHASA</sequence>
<gene>
    <name evidence="1" type="ORF">GHK48_28945</name>
</gene>
<reference evidence="1 2" key="1">
    <citation type="journal article" date="2013" name="Genome Biol.">
        <title>Comparative genomics of the core and accessory genomes of 48 Sinorhizobium strains comprising five genospecies.</title>
        <authorList>
            <person name="Sugawara M."/>
            <person name="Epstein B."/>
            <person name="Badgley B.D."/>
            <person name="Unno T."/>
            <person name="Xu L."/>
            <person name="Reese J."/>
            <person name="Gyaneshwar P."/>
            <person name="Denny R."/>
            <person name="Mudge J."/>
            <person name="Bharti A.K."/>
            <person name="Farmer A.D."/>
            <person name="May G.D."/>
            <person name="Woodward J.E."/>
            <person name="Medigue C."/>
            <person name="Vallenet D."/>
            <person name="Lajus A."/>
            <person name="Rouy Z."/>
            <person name="Martinez-Vaz B."/>
            <person name="Tiffin P."/>
            <person name="Young N.D."/>
            <person name="Sadowsky M.J."/>
        </authorList>
    </citation>
    <scope>NUCLEOTIDE SEQUENCE [LARGE SCALE GENOMIC DNA]</scope>
    <source>
        <strain evidence="1 2">USDA205</strain>
    </source>
</reference>